<accession>A0A062I4F6</accession>
<evidence type="ECO:0000313" key="1">
    <source>
        <dbReference type="EMBL" id="KCY14675.1"/>
    </source>
</evidence>
<organism evidence="1 2">
    <name type="scientific">Acinetobacter baumannii 21072</name>
    <dbReference type="NCBI Taxonomy" id="1310697"/>
    <lineage>
        <taxon>Bacteria</taxon>
        <taxon>Pseudomonadati</taxon>
        <taxon>Pseudomonadota</taxon>
        <taxon>Gammaproteobacteria</taxon>
        <taxon>Moraxellales</taxon>
        <taxon>Moraxellaceae</taxon>
        <taxon>Acinetobacter</taxon>
        <taxon>Acinetobacter calcoaceticus/baumannii complex</taxon>
    </lineage>
</organism>
<gene>
    <name evidence="1" type="primary">oppA</name>
    <name evidence="1" type="ORF">J596_3572</name>
</gene>
<sequence length="138" mass="16151">APQYLERTRRYDFDMTTMNLPQSLNPGNEQAQFWGSAAAVQNGNYNYAGIRNPVIDEVISKLVTAKDREQQITYTHVLDRLLRAGYYQIPTYGKGDYWYAYWNMYQQPKVKPVLSAGIEYWWSNANQAKKVAQYLHQQ</sequence>
<dbReference type="SUPFAM" id="SSF53850">
    <property type="entry name" value="Periplasmic binding protein-like II"/>
    <property type="match status" value="1"/>
</dbReference>
<dbReference type="AlphaFoldDB" id="A0A062I4F6"/>
<dbReference type="PATRIC" id="fig|1310697.3.peg.3399"/>
<dbReference type="Gene3D" id="3.10.105.10">
    <property type="entry name" value="Dipeptide-binding Protein, Domain 3"/>
    <property type="match status" value="1"/>
</dbReference>
<evidence type="ECO:0000313" key="2">
    <source>
        <dbReference type="Proteomes" id="UP000027327"/>
    </source>
</evidence>
<comment type="caution">
    <text evidence="1">The sequence shown here is derived from an EMBL/GenBank/DDBJ whole genome shotgun (WGS) entry which is preliminary data.</text>
</comment>
<dbReference type="EMBL" id="JMOD01000097">
    <property type="protein sequence ID" value="KCY14675.1"/>
    <property type="molecule type" value="Genomic_DNA"/>
</dbReference>
<dbReference type="Proteomes" id="UP000027327">
    <property type="component" value="Unassembled WGS sequence"/>
</dbReference>
<proteinExistence type="predicted"/>
<reference evidence="1 2" key="1">
    <citation type="submission" date="2014-04" db="EMBL/GenBank/DDBJ databases">
        <title>Comparative genomics and transcriptomics to identify genetic mechanisms underlying the emergence of carbapenem resistant Acinetobacter baumannii (CRAb).</title>
        <authorList>
            <person name="Harris A.D."/>
            <person name="Johnson K.J."/>
            <person name="George J."/>
            <person name="Nadendla S."/>
            <person name="Daugherty S.C."/>
            <person name="Parankush S."/>
            <person name="Sadzewicz L."/>
            <person name="Tallon L."/>
            <person name="Sengamalay N."/>
            <person name="Hazen T.H."/>
            <person name="Rasko D.A."/>
        </authorList>
    </citation>
    <scope>NUCLEOTIDE SEQUENCE [LARGE SCALE GENOMIC DNA]</scope>
    <source>
        <strain evidence="1 2">21072</strain>
    </source>
</reference>
<feature type="non-terminal residue" evidence="1">
    <location>
        <position position="1"/>
    </location>
</feature>
<protein>
    <submittedName>
        <fullName evidence="1">ABC transporter, periplasmic binding domain protein</fullName>
    </submittedName>
</protein>
<name>A0A062I4F6_ACIBA</name>